<protein>
    <submittedName>
        <fullName evidence="6">DoxX family membrane protein</fullName>
    </submittedName>
</protein>
<name>A0ABU3NJA1_9CHLR</name>
<accession>A0ABU3NJA1</accession>
<evidence type="ECO:0000313" key="6">
    <source>
        <dbReference type="EMBL" id="MDT8896940.1"/>
    </source>
</evidence>
<comment type="subcellular location">
    <subcellularLocation>
        <location evidence="1">Membrane</location>
        <topology evidence="1">Multi-pass membrane protein</topology>
    </subcellularLocation>
</comment>
<dbReference type="Proteomes" id="UP001254165">
    <property type="component" value="Unassembled WGS sequence"/>
</dbReference>
<evidence type="ECO:0000256" key="1">
    <source>
        <dbReference type="ARBA" id="ARBA00004141"/>
    </source>
</evidence>
<feature type="transmembrane region" description="Helical" evidence="5">
    <location>
        <begin position="100"/>
        <end position="119"/>
    </location>
</feature>
<dbReference type="InterPro" id="IPR032808">
    <property type="entry name" value="DoxX"/>
</dbReference>
<dbReference type="EMBL" id="JAUHMF010000001">
    <property type="protein sequence ID" value="MDT8896940.1"/>
    <property type="molecule type" value="Genomic_DNA"/>
</dbReference>
<feature type="transmembrane region" description="Helical" evidence="5">
    <location>
        <begin position="6"/>
        <end position="25"/>
    </location>
</feature>
<proteinExistence type="predicted"/>
<evidence type="ECO:0000256" key="2">
    <source>
        <dbReference type="ARBA" id="ARBA00022692"/>
    </source>
</evidence>
<evidence type="ECO:0000313" key="7">
    <source>
        <dbReference type="Proteomes" id="UP001254165"/>
    </source>
</evidence>
<keyword evidence="2 5" id="KW-0812">Transmembrane</keyword>
<sequence>MEAVFLIGRLIVGLYYLFNAANHFFQMKALSGYAQSKGVPAPQVAVLGSGVLLLIGGLSILTGFQPTLGVISLVAFFLPVTFIMHAFWKIQDPMMRTMEMVNFMKNLALMGSALMYLAIPQPWPFRLF</sequence>
<evidence type="ECO:0000256" key="3">
    <source>
        <dbReference type="ARBA" id="ARBA00022989"/>
    </source>
</evidence>
<dbReference type="RefSeq" id="WP_315623591.1">
    <property type="nucleotide sequence ID" value="NZ_JAUHMF010000001.1"/>
</dbReference>
<keyword evidence="4 5" id="KW-0472">Membrane</keyword>
<organism evidence="6 7">
    <name type="scientific">Thermanaerothrix solaris</name>
    <dbReference type="NCBI Taxonomy" id="3058434"/>
    <lineage>
        <taxon>Bacteria</taxon>
        <taxon>Bacillati</taxon>
        <taxon>Chloroflexota</taxon>
        <taxon>Anaerolineae</taxon>
        <taxon>Anaerolineales</taxon>
        <taxon>Anaerolineaceae</taxon>
        <taxon>Thermanaerothrix</taxon>
    </lineage>
</organism>
<feature type="transmembrane region" description="Helical" evidence="5">
    <location>
        <begin position="45"/>
        <end position="64"/>
    </location>
</feature>
<feature type="transmembrane region" description="Helical" evidence="5">
    <location>
        <begin position="70"/>
        <end position="88"/>
    </location>
</feature>
<keyword evidence="3 5" id="KW-1133">Transmembrane helix</keyword>
<evidence type="ECO:0000256" key="5">
    <source>
        <dbReference type="SAM" id="Phobius"/>
    </source>
</evidence>
<gene>
    <name evidence="6" type="ORF">QYE77_01590</name>
</gene>
<reference evidence="6 7" key="1">
    <citation type="submission" date="2023-07" db="EMBL/GenBank/DDBJ databases">
        <title>Novel species of Thermanaerothrix with wide hydrolytic capabilities.</title>
        <authorList>
            <person name="Zayulina K.S."/>
            <person name="Podosokorskaya O.A."/>
            <person name="Elcheninov A.G."/>
        </authorList>
    </citation>
    <scope>NUCLEOTIDE SEQUENCE [LARGE SCALE GENOMIC DNA]</scope>
    <source>
        <strain evidence="6 7">4228-RoL</strain>
    </source>
</reference>
<keyword evidence="7" id="KW-1185">Reference proteome</keyword>
<dbReference type="Pfam" id="PF07681">
    <property type="entry name" value="DoxX"/>
    <property type="match status" value="1"/>
</dbReference>
<evidence type="ECO:0000256" key="4">
    <source>
        <dbReference type="ARBA" id="ARBA00023136"/>
    </source>
</evidence>
<comment type="caution">
    <text evidence="6">The sequence shown here is derived from an EMBL/GenBank/DDBJ whole genome shotgun (WGS) entry which is preliminary data.</text>
</comment>